<evidence type="ECO:0000313" key="1">
    <source>
        <dbReference type="EMBL" id="KAI9911649.1"/>
    </source>
</evidence>
<sequence length="125" mass="13279">MGKVQAELHILEGGIAVPNIQAEILTMVAMAVGWWASGLTGAGRTIGDIIMAGRQGVDVYLTPRFDTTAKDANYYGSTMWAPVGAVVRPVHGGTISEAECPLVRDALEVMRGSLSNARWHDGEVV</sequence>
<gene>
    <name evidence="1" type="ORF">PsorP6_009833</name>
</gene>
<name>A0ACC0VYU3_9STRA</name>
<accession>A0ACC0VYU3</accession>
<reference evidence="1 2" key="1">
    <citation type="journal article" date="2022" name="bioRxiv">
        <title>The genome of the oomycete Peronosclerospora sorghi, a cosmopolitan pathogen of maize and sorghum, is inflated with dispersed pseudogenes.</title>
        <authorList>
            <person name="Fletcher K."/>
            <person name="Martin F."/>
            <person name="Isakeit T."/>
            <person name="Cavanaugh K."/>
            <person name="Magill C."/>
            <person name="Michelmore R."/>
        </authorList>
    </citation>
    <scope>NUCLEOTIDE SEQUENCE [LARGE SCALE GENOMIC DNA]</scope>
    <source>
        <strain evidence="1">P6</strain>
    </source>
</reference>
<protein>
    <submittedName>
        <fullName evidence="1">Uncharacterized protein</fullName>
    </submittedName>
</protein>
<evidence type="ECO:0000313" key="2">
    <source>
        <dbReference type="Proteomes" id="UP001163321"/>
    </source>
</evidence>
<comment type="caution">
    <text evidence="1">The sequence shown here is derived from an EMBL/GenBank/DDBJ whole genome shotgun (WGS) entry which is preliminary data.</text>
</comment>
<proteinExistence type="predicted"/>
<keyword evidence="2" id="KW-1185">Reference proteome</keyword>
<dbReference type="EMBL" id="CM047584">
    <property type="protein sequence ID" value="KAI9911649.1"/>
    <property type="molecule type" value="Genomic_DNA"/>
</dbReference>
<dbReference type="Proteomes" id="UP001163321">
    <property type="component" value="Chromosome 5"/>
</dbReference>
<organism evidence="1 2">
    <name type="scientific">Peronosclerospora sorghi</name>
    <dbReference type="NCBI Taxonomy" id="230839"/>
    <lineage>
        <taxon>Eukaryota</taxon>
        <taxon>Sar</taxon>
        <taxon>Stramenopiles</taxon>
        <taxon>Oomycota</taxon>
        <taxon>Peronosporomycetes</taxon>
        <taxon>Peronosporales</taxon>
        <taxon>Peronosporaceae</taxon>
        <taxon>Peronosclerospora</taxon>
    </lineage>
</organism>